<dbReference type="Pfam" id="PF13612">
    <property type="entry name" value="DDE_Tnp_1_3"/>
    <property type="match status" value="1"/>
</dbReference>
<dbReference type="AlphaFoldDB" id="A0A0E3WFA9"/>
<dbReference type="EMBL" id="CTEN01000003">
    <property type="protein sequence ID" value="CQR25183.1"/>
    <property type="molecule type" value="Genomic_DNA"/>
</dbReference>
<proteinExistence type="predicted"/>
<gene>
    <name evidence="2" type="ORF">BN1356_01527</name>
</gene>
<evidence type="ECO:0000313" key="2">
    <source>
        <dbReference type="EMBL" id="CQR25183.1"/>
    </source>
</evidence>
<accession>A0A0E3WFA9</accession>
<keyword evidence="3" id="KW-1185">Reference proteome</keyword>
<protein>
    <submittedName>
        <fullName evidence="2">Transposase</fullName>
    </submittedName>
</protein>
<reference evidence="3" key="1">
    <citation type="submission" date="2015-03" db="EMBL/GenBank/DDBJ databases">
        <authorList>
            <person name="Urmite Genomes"/>
        </authorList>
    </citation>
    <scope>NUCLEOTIDE SEQUENCE [LARGE SCALE GENOMIC DNA]</scope>
    <source>
        <strain evidence="3">FF10</strain>
    </source>
</reference>
<dbReference type="STRING" id="1608583.BN1356_01527"/>
<name>A0A0E3WFA9_9STRE</name>
<evidence type="ECO:0000259" key="1">
    <source>
        <dbReference type="Pfam" id="PF13612"/>
    </source>
</evidence>
<sequence length="182" mass="21155">MVSDISILVLLVLQAEVGIKSQRKFYRICQLFIGDTGLVRTRFYRRARYLIPLLKLIHQWRADHFLHDDTAIIDSFPLSLYLPIRNLKAKVFKEEADISYNPSKRMWFYGFKVHMLVTLSGFIVNYVVTPASVHDSQVVEELVENSRYPYALAVLGYSSESLKQKLSQSGYCLWTPLRQNMS</sequence>
<evidence type="ECO:0000313" key="3">
    <source>
        <dbReference type="Proteomes" id="UP000198604"/>
    </source>
</evidence>
<organism evidence="2 3">
    <name type="scientific">Streptococcus varani</name>
    <dbReference type="NCBI Taxonomy" id="1608583"/>
    <lineage>
        <taxon>Bacteria</taxon>
        <taxon>Bacillati</taxon>
        <taxon>Bacillota</taxon>
        <taxon>Bacilli</taxon>
        <taxon>Lactobacillales</taxon>
        <taxon>Streptococcaceae</taxon>
        <taxon>Streptococcus</taxon>
    </lineage>
</organism>
<feature type="domain" description="Transposase DDE" evidence="1">
    <location>
        <begin position="70"/>
        <end position="181"/>
    </location>
</feature>
<dbReference type="NCBIfam" id="NF033520">
    <property type="entry name" value="transpos_IS982"/>
    <property type="match status" value="1"/>
</dbReference>
<dbReference type="InterPro" id="IPR025668">
    <property type="entry name" value="Tnp_DDE_dom"/>
</dbReference>
<dbReference type="Proteomes" id="UP000198604">
    <property type="component" value="Unassembled WGS sequence"/>
</dbReference>